<comment type="caution">
    <text evidence="1">The sequence shown here is derived from an EMBL/GenBank/DDBJ whole genome shotgun (WGS) entry which is preliminary data.</text>
</comment>
<accession>A0A8T0K3A6</accession>
<gene>
    <name evidence="1" type="ORF">HKW66_Vig0127810</name>
</gene>
<dbReference type="EMBL" id="JABFOF010000007">
    <property type="protein sequence ID" value="KAG2391458.1"/>
    <property type="molecule type" value="Genomic_DNA"/>
</dbReference>
<evidence type="ECO:0000313" key="1">
    <source>
        <dbReference type="EMBL" id="KAG2391458.1"/>
    </source>
</evidence>
<reference evidence="1 2" key="1">
    <citation type="submission" date="2020-05" db="EMBL/GenBank/DDBJ databases">
        <title>Vigna angularis (adzuki bean) Var. LongXiaoDou No. 4 denovo assembly.</title>
        <authorList>
            <person name="Xiang H."/>
        </authorList>
    </citation>
    <scope>NUCLEOTIDE SEQUENCE [LARGE SCALE GENOMIC DNA]</scope>
    <source>
        <tissue evidence="1">Leaf</tissue>
    </source>
</reference>
<organism evidence="1 2">
    <name type="scientific">Phaseolus angularis</name>
    <name type="common">Azuki bean</name>
    <name type="synonym">Vigna angularis</name>
    <dbReference type="NCBI Taxonomy" id="3914"/>
    <lineage>
        <taxon>Eukaryota</taxon>
        <taxon>Viridiplantae</taxon>
        <taxon>Streptophyta</taxon>
        <taxon>Embryophyta</taxon>
        <taxon>Tracheophyta</taxon>
        <taxon>Spermatophyta</taxon>
        <taxon>Magnoliopsida</taxon>
        <taxon>eudicotyledons</taxon>
        <taxon>Gunneridae</taxon>
        <taxon>Pentapetalae</taxon>
        <taxon>rosids</taxon>
        <taxon>fabids</taxon>
        <taxon>Fabales</taxon>
        <taxon>Fabaceae</taxon>
        <taxon>Papilionoideae</taxon>
        <taxon>50 kb inversion clade</taxon>
        <taxon>NPAAA clade</taxon>
        <taxon>indigoferoid/millettioid clade</taxon>
        <taxon>Phaseoleae</taxon>
        <taxon>Vigna</taxon>
    </lineage>
</organism>
<name>A0A8T0K3A6_PHAAN</name>
<dbReference type="AlphaFoldDB" id="A0A8T0K3A6"/>
<proteinExistence type="predicted"/>
<protein>
    <submittedName>
        <fullName evidence="1">Uncharacterized protein</fullName>
    </submittedName>
</protein>
<evidence type="ECO:0000313" key="2">
    <source>
        <dbReference type="Proteomes" id="UP000743370"/>
    </source>
</evidence>
<dbReference type="Proteomes" id="UP000743370">
    <property type="component" value="Unassembled WGS sequence"/>
</dbReference>
<sequence>MHAPPCTLKLDLHIFHVAIYPNEHMRYYDIKPDASFYLVLIKSAGKASALLHAHLLKLGHRYAHSGAAQETIRLLNDMLSSGNEPDEIVRSVQFKFCHQFVSIKGKSKVIELKMRDGKAFQLY</sequence>